<evidence type="ECO:0000256" key="1">
    <source>
        <dbReference type="SAM" id="SignalP"/>
    </source>
</evidence>
<proteinExistence type="predicted"/>
<organism evidence="2 3">
    <name type="scientific">Pirellulimonas nuda</name>
    <dbReference type="NCBI Taxonomy" id="2528009"/>
    <lineage>
        <taxon>Bacteria</taxon>
        <taxon>Pseudomonadati</taxon>
        <taxon>Planctomycetota</taxon>
        <taxon>Planctomycetia</taxon>
        <taxon>Pirellulales</taxon>
        <taxon>Lacipirellulaceae</taxon>
        <taxon>Pirellulimonas</taxon>
    </lineage>
</organism>
<keyword evidence="3" id="KW-1185">Reference proteome</keyword>
<dbReference type="OrthoDB" id="250767at2"/>
<dbReference type="Proteomes" id="UP000317429">
    <property type="component" value="Chromosome"/>
</dbReference>
<dbReference type="AlphaFoldDB" id="A0A518D5W4"/>
<evidence type="ECO:0000313" key="2">
    <source>
        <dbReference type="EMBL" id="QDU86871.1"/>
    </source>
</evidence>
<name>A0A518D5W4_9BACT</name>
<dbReference type="EMBL" id="CP036291">
    <property type="protein sequence ID" value="QDU86871.1"/>
    <property type="molecule type" value="Genomic_DNA"/>
</dbReference>
<accession>A0A518D5W4</accession>
<sequence length="352" mass="37901" precursor="true">MKRLLVLIAFAAAQITAALSAAPLWGATVSVELISDRGMQSTAAQQWLQLLSDAGAVNVRLRGGRPGDEPRIEDLSGRGAEIYKLTGVLTSRDELIFPGAKFGLRDRQKLRDYFADLKADGAAAITAPKGMFGLTEPQFKSVFDDLSTPLTIDTEGRPLEEVLSDAAARLRLRLSVEPRAAGVLRSAGPVQGDFGPLSAGAALAGMLRGAGLALRPDKPRGEEVQHLVFVAGEAARKDSDGAWPVGWPVETSPREAAPILFEFLNVEVDGFKLAEAMGAITPRLGMPVLWDTRALAEKKIDPATTPVQLARTRTYYKRLLDKLLFQARLKANLRVDEVGKAFLYISTSGAKL</sequence>
<keyword evidence="1" id="KW-0732">Signal</keyword>
<feature type="signal peptide" evidence="1">
    <location>
        <begin position="1"/>
        <end position="21"/>
    </location>
</feature>
<feature type="chain" id="PRO_5022141279" evidence="1">
    <location>
        <begin position="22"/>
        <end position="352"/>
    </location>
</feature>
<gene>
    <name evidence="2" type="ORF">Pla175_02240</name>
</gene>
<protein>
    <submittedName>
        <fullName evidence="2">Uncharacterized protein</fullName>
    </submittedName>
</protein>
<dbReference type="KEGG" id="pnd:Pla175_02240"/>
<reference evidence="2 3" key="1">
    <citation type="submission" date="2019-02" db="EMBL/GenBank/DDBJ databases">
        <title>Deep-cultivation of Planctomycetes and their phenomic and genomic characterization uncovers novel biology.</title>
        <authorList>
            <person name="Wiegand S."/>
            <person name="Jogler M."/>
            <person name="Boedeker C."/>
            <person name="Pinto D."/>
            <person name="Vollmers J."/>
            <person name="Rivas-Marin E."/>
            <person name="Kohn T."/>
            <person name="Peeters S.H."/>
            <person name="Heuer A."/>
            <person name="Rast P."/>
            <person name="Oberbeckmann S."/>
            <person name="Bunk B."/>
            <person name="Jeske O."/>
            <person name="Meyerdierks A."/>
            <person name="Storesund J.E."/>
            <person name="Kallscheuer N."/>
            <person name="Luecker S."/>
            <person name="Lage O.M."/>
            <person name="Pohl T."/>
            <person name="Merkel B.J."/>
            <person name="Hornburger P."/>
            <person name="Mueller R.-W."/>
            <person name="Bruemmer F."/>
            <person name="Labrenz M."/>
            <person name="Spormann A.M."/>
            <person name="Op den Camp H."/>
            <person name="Overmann J."/>
            <person name="Amann R."/>
            <person name="Jetten M.S.M."/>
            <person name="Mascher T."/>
            <person name="Medema M.H."/>
            <person name="Devos D.P."/>
            <person name="Kaster A.-K."/>
            <person name="Ovreas L."/>
            <person name="Rohde M."/>
            <person name="Galperin M.Y."/>
            <person name="Jogler C."/>
        </authorList>
    </citation>
    <scope>NUCLEOTIDE SEQUENCE [LARGE SCALE GENOMIC DNA]</scope>
    <source>
        <strain evidence="2 3">Pla175</strain>
    </source>
</reference>
<dbReference type="RefSeq" id="WP_145280488.1">
    <property type="nucleotide sequence ID" value="NZ_CP036291.1"/>
</dbReference>
<evidence type="ECO:0000313" key="3">
    <source>
        <dbReference type="Proteomes" id="UP000317429"/>
    </source>
</evidence>